<feature type="short sequence motif" description="GXSXG" evidence="2">
    <location>
        <begin position="90"/>
        <end position="94"/>
    </location>
</feature>
<feature type="domain" description="PNPLA" evidence="4">
    <location>
        <begin position="17"/>
        <end position="291"/>
    </location>
</feature>
<dbReference type="InterPro" id="IPR016035">
    <property type="entry name" value="Acyl_Trfase/lysoPLipase"/>
</dbReference>
<feature type="active site" description="Proton acceptor" evidence="2">
    <location>
        <position position="278"/>
    </location>
</feature>
<dbReference type="InterPro" id="IPR019894">
    <property type="entry name" value="Patatin-related_protein"/>
</dbReference>
<dbReference type="SUPFAM" id="SSF52151">
    <property type="entry name" value="FabD/lysophospholipase-like"/>
    <property type="match status" value="1"/>
</dbReference>
<feature type="transmembrane region" description="Helical" evidence="3">
    <location>
        <begin position="1067"/>
        <end position="1088"/>
    </location>
</feature>
<sequence length="1098" mass="119730">MDVKQVGADTQEIRIATAMTGGVSLAIWMGGVARELNLLQQAAWRRYPATDHPFESELGVPTRCDGRVRDLYVRLLNLLDVTVSIDMLSGTSAGGINGALLGLARANSLDLGDLRDFWLTSGSFETLLRDPKESKPPSLLQGDGVLFKDLLAGIGQLKAADRHFQAPALPDGSARKTKLFITTTLLTGETSRFTDSLGTLVQDVDRRGLFVFDEEQLTGPDRNDLVALAARCSASYPGAFEPAFVPYEKEIPASGAKVPRHPAMGKFVNITRDHWVADGGLLANRPIGPLLQSIFDRPAERQVRRVLLYVVPSPGETPDPREAPQEKESFDAPWTLGEALLKDLGGVLGQSIQADLTALRRHNERVDSIRDTRLRMTEIGVRCRSIGRLLTKEMLTDYRAREAVWLVRPVIASLMRAVTTMPKERMPKAWLKALEPGLSAEQVCRDAAAAAVSAEWIHPRPGDSARLAKFGRPAFDGAKATVLAMLQAAYISRPDAWTQLSALTRRTHEAFVTKARPDTDALVDETLRALEGTGWPALPEVAKTVAQKYEAQLRAPANPSEGSLQDGWEKLAAIVGDLRLLIGDDDGAPPATERPFGRKTAVERQRSASRELRCYLQFLREDLGAVPTYLLDLHVATRSVLPVDVEVEQPVELIQVSADTRSILAPNRVTAAAKLNGMQLHHFGAFYKPSWRANDWTWGRLDGAGWLVHMLLDPRRVQQLAEKSPAPQGERSLWFYEELRLNVLDGMEPAGWPVQRSGEPAILLTADRVRDELKYLDDPAQPVPAGLPLTSLWVALRWQEWIAANELPVVAQQMLSTPATRHDPWARKVLDEAGSLDRALAAAQAATSAAVSRNWSRQQRKLIDSAREPGAAVEPVNAQAVAATLATCPVPDETLAKELGQPLFTRTVTKALATATGALTGFKEPPASVKPFFSSARTVTMMSYRAAGLTSGSPRVLTVLGLVFMALAIWAMNGGGALLGLTAVVLLAIGSLLIALAAWGLSRRLLPAFLTLILVALIVIGATVKRQWLFGKKAEEPPCCGAEPKADVGWVGRNVLPWLQESPWHPLIIFAGLVVLSVLISGAIGKLAKIVRRRRTER</sequence>
<evidence type="ECO:0000313" key="5">
    <source>
        <dbReference type="EMBL" id="GAO10973.1"/>
    </source>
</evidence>
<protein>
    <recommendedName>
        <fullName evidence="4">PNPLA domain-containing protein</fullName>
    </recommendedName>
</protein>
<comment type="caution">
    <text evidence="5">The sequence shown here is derived from an EMBL/GenBank/DDBJ whole genome shotgun (WGS) entry which is preliminary data.</text>
</comment>
<dbReference type="Pfam" id="PF11856">
    <property type="entry name" value="DUF3376"/>
    <property type="match status" value="1"/>
</dbReference>
<feature type="transmembrane region" description="Helical" evidence="3">
    <location>
        <begin position="1005"/>
        <end position="1024"/>
    </location>
</feature>
<evidence type="ECO:0000256" key="2">
    <source>
        <dbReference type="PROSITE-ProRule" id="PRU01161"/>
    </source>
</evidence>
<name>A0A0P4RBN6_9ACTN</name>
<dbReference type="RefSeq" id="WP_052719047.1">
    <property type="nucleotide sequence ID" value="NZ_BBNO01000007.1"/>
</dbReference>
<evidence type="ECO:0000313" key="6">
    <source>
        <dbReference type="Proteomes" id="UP000048965"/>
    </source>
</evidence>
<keyword evidence="2" id="KW-0378">Hydrolase</keyword>
<dbReference type="InterPro" id="IPR024282">
    <property type="entry name" value="DUF3376"/>
</dbReference>
<dbReference type="EMBL" id="BBNO01000007">
    <property type="protein sequence ID" value="GAO10973.1"/>
    <property type="molecule type" value="Genomic_DNA"/>
</dbReference>
<keyword evidence="2" id="KW-0442">Lipid degradation</keyword>
<keyword evidence="1 2" id="KW-0443">Lipid metabolism</keyword>
<keyword evidence="6" id="KW-1185">Reference proteome</keyword>
<dbReference type="OrthoDB" id="8728704at2"/>
<feature type="transmembrane region" description="Helical" evidence="3">
    <location>
        <begin position="977"/>
        <end position="998"/>
    </location>
</feature>
<accession>A0A0P4RBN6</accession>
<dbReference type="Pfam" id="PF01734">
    <property type="entry name" value="Patatin"/>
    <property type="match status" value="1"/>
</dbReference>
<dbReference type="GO" id="GO:0016787">
    <property type="term" value="F:hydrolase activity"/>
    <property type="evidence" value="ECO:0007669"/>
    <property type="project" value="UniProtKB-UniRule"/>
</dbReference>
<feature type="active site" description="Nucleophile" evidence="2">
    <location>
        <position position="92"/>
    </location>
</feature>
<dbReference type="InterPro" id="IPR002641">
    <property type="entry name" value="PNPLA_dom"/>
</dbReference>
<keyword evidence="3" id="KW-0472">Membrane</keyword>
<dbReference type="Proteomes" id="UP000048965">
    <property type="component" value="Unassembled WGS sequence"/>
</dbReference>
<evidence type="ECO:0000256" key="3">
    <source>
        <dbReference type="SAM" id="Phobius"/>
    </source>
</evidence>
<keyword evidence="3" id="KW-0812">Transmembrane</keyword>
<dbReference type="NCBIfam" id="TIGR03607">
    <property type="entry name" value="patatin-like protein"/>
    <property type="match status" value="1"/>
</dbReference>
<dbReference type="PROSITE" id="PS51635">
    <property type="entry name" value="PNPLA"/>
    <property type="match status" value="1"/>
</dbReference>
<dbReference type="GO" id="GO:0016042">
    <property type="term" value="P:lipid catabolic process"/>
    <property type="evidence" value="ECO:0007669"/>
    <property type="project" value="UniProtKB-UniRule"/>
</dbReference>
<dbReference type="AlphaFoldDB" id="A0A0P4RBN6"/>
<keyword evidence="3" id="KW-1133">Transmembrane helix</keyword>
<organism evidence="5 6">
    <name type="scientific">Streptomyces lydicamycinicus</name>
    <dbReference type="NCBI Taxonomy" id="1546107"/>
    <lineage>
        <taxon>Bacteria</taxon>
        <taxon>Bacillati</taxon>
        <taxon>Actinomycetota</taxon>
        <taxon>Actinomycetes</taxon>
        <taxon>Kitasatosporales</taxon>
        <taxon>Streptomycetaceae</taxon>
        <taxon>Streptomyces</taxon>
    </lineage>
</organism>
<comment type="caution">
    <text evidence="2">Lacks conserved residue(s) required for the propagation of feature annotation.</text>
</comment>
<gene>
    <name evidence="5" type="ORF">TPA0598_07_06970</name>
</gene>
<dbReference type="Gene3D" id="3.40.1090.10">
    <property type="entry name" value="Cytosolic phospholipase A2 catalytic domain"/>
    <property type="match status" value="2"/>
</dbReference>
<feature type="short sequence motif" description="DGA/G" evidence="2">
    <location>
        <begin position="278"/>
        <end position="280"/>
    </location>
</feature>
<reference evidence="5 6" key="2">
    <citation type="journal article" date="2015" name="Stand. Genomic Sci.">
        <title>Draft genome sequence of marine-derived Streptomyces sp. TP-A0598, a producer of anti-MRSA antibiotic lydicamycins.</title>
        <authorList>
            <person name="Komaki H."/>
            <person name="Ichikawa N."/>
            <person name="Hosoyama A."/>
            <person name="Fujita N."/>
            <person name="Igarashi Y."/>
        </authorList>
    </citation>
    <scope>NUCLEOTIDE SEQUENCE [LARGE SCALE GENOMIC DNA]</scope>
    <source>
        <strain evidence="5 6">NBRC 110027</strain>
    </source>
</reference>
<evidence type="ECO:0000256" key="1">
    <source>
        <dbReference type="ARBA" id="ARBA00023098"/>
    </source>
</evidence>
<evidence type="ECO:0000259" key="4">
    <source>
        <dbReference type="PROSITE" id="PS51635"/>
    </source>
</evidence>
<reference evidence="6" key="1">
    <citation type="submission" date="2014-09" db="EMBL/GenBank/DDBJ databases">
        <title>Whole genome shotgun sequence of Streptomyces sp. NBRC 110027.</title>
        <authorList>
            <person name="Komaki H."/>
            <person name="Ichikawa N."/>
            <person name="Katano-Makiyama Y."/>
            <person name="Hosoyama A."/>
            <person name="Hashimoto M."/>
            <person name="Uohara A."/>
            <person name="Kitahashi Y."/>
            <person name="Ohji S."/>
            <person name="Kimura A."/>
            <person name="Yamazoe A."/>
            <person name="Igarashi Y."/>
            <person name="Fujita N."/>
        </authorList>
    </citation>
    <scope>NUCLEOTIDE SEQUENCE [LARGE SCALE GENOMIC DNA]</scope>
    <source>
        <strain evidence="6">NBRC 110027</strain>
    </source>
</reference>
<proteinExistence type="predicted"/>